<dbReference type="Pfam" id="PF05940">
    <property type="entry name" value="NnrS"/>
    <property type="match status" value="1"/>
</dbReference>
<reference evidence="2" key="1">
    <citation type="submission" date="2022-10" db="EMBL/GenBank/DDBJ databases">
        <authorList>
            <person name="Koch H."/>
        </authorList>
    </citation>
    <scope>NUCLEOTIDE SEQUENCE</scope>
    <source>
        <strain evidence="2">DNF</strain>
    </source>
</reference>
<sequence length="394" mass="41855">MTDKASEQSGAQGPVFFSYGFRPFFLGAALFAGLAVPAWVAMFAGTGGPNVLYAPREWHVHEMVFGFLPAVITGFLLTAIPNWTDRPPVMGAPLIWLSLLWVGGRLVIAVSLLPPFGTATIDAAFLIVMAGYVWRELSTAGSWAHAPVGVVISLYAGANILFHLLALSGAESDLAMRMALSLLMVLLTFIGGRLTPNFTREYLAEHRMPQRPGASSRFDVPSLALTGVGAVAWTIQPETMATGWILLAAGLANLGRLLHWYGWLTWREPLVLMLHVGYGWLAISLIVLGGAGLGVGLPTTEALHALTTGSVGAMTLAVMTRASLGHTGRPRHAGPLTVCMYLLVNLGALLRVFGPTTGLPVNLVLGAAAVCWSGAYLLFAAVYGPMLLRPSLDE</sequence>
<feature type="transmembrane region" description="Helical" evidence="1">
    <location>
        <begin position="116"/>
        <end position="134"/>
    </location>
</feature>
<organism evidence="2 3">
    <name type="scientific">Nitrospira tepida</name>
    <dbReference type="NCBI Taxonomy" id="2973512"/>
    <lineage>
        <taxon>Bacteria</taxon>
        <taxon>Pseudomonadati</taxon>
        <taxon>Nitrospirota</taxon>
        <taxon>Nitrospiria</taxon>
        <taxon>Nitrospirales</taxon>
        <taxon>Nitrospiraceae</taxon>
        <taxon>Nitrospira</taxon>
    </lineage>
</organism>
<feature type="transmembrane region" description="Helical" evidence="1">
    <location>
        <begin position="64"/>
        <end position="83"/>
    </location>
</feature>
<gene>
    <name evidence="2" type="ORF">DNFV4_03536</name>
</gene>
<feature type="transmembrane region" description="Helical" evidence="1">
    <location>
        <begin position="332"/>
        <end position="353"/>
    </location>
</feature>
<evidence type="ECO:0000313" key="2">
    <source>
        <dbReference type="EMBL" id="CAI4033103.1"/>
    </source>
</evidence>
<accession>A0AA86N1Q7</accession>
<feature type="transmembrane region" description="Helical" evidence="1">
    <location>
        <begin position="270"/>
        <end position="296"/>
    </location>
</feature>
<dbReference type="RefSeq" id="WP_289270029.1">
    <property type="nucleotide sequence ID" value="NZ_OX365700.1"/>
</dbReference>
<feature type="transmembrane region" description="Helical" evidence="1">
    <location>
        <begin position="146"/>
        <end position="168"/>
    </location>
</feature>
<dbReference type="InterPro" id="IPR010266">
    <property type="entry name" value="NnrS"/>
</dbReference>
<feature type="transmembrane region" description="Helical" evidence="1">
    <location>
        <begin position="302"/>
        <end position="320"/>
    </location>
</feature>
<dbReference type="AlphaFoldDB" id="A0AA86N1Q7"/>
<feature type="transmembrane region" description="Helical" evidence="1">
    <location>
        <begin position="174"/>
        <end position="195"/>
    </location>
</feature>
<protein>
    <submittedName>
        <fullName evidence="2">NnrS protein involved in response to NO</fullName>
    </submittedName>
</protein>
<evidence type="ECO:0000313" key="3">
    <source>
        <dbReference type="Proteomes" id="UP001179121"/>
    </source>
</evidence>
<dbReference type="KEGG" id="nti:DNFV4_03536"/>
<feature type="transmembrane region" description="Helical" evidence="1">
    <location>
        <begin position="241"/>
        <end position="258"/>
    </location>
</feature>
<dbReference type="Proteomes" id="UP001179121">
    <property type="component" value="Chromosome"/>
</dbReference>
<keyword evidence="1" id="KW-1133">Transmembrane helix</keyword>
<feature type="transmembrane region" description="Helical" evidence="1">
    <location>
        <begin position="90"/>
        <end position="110"/>
    </location>
</feature>
<dbReference type="EMBL" id="OX365700">
    <property type="protein sequence ID" value="CAI4033103.1"/>
    <property type="molecule type" value="Genomic_DNA"/>
</dbReference>
<name>A0AA86N1Q7_9BACT</name>
<evidence type="ECO:0000256" key="1">
    <source>
        <dbReference type="SAM" id="Phobius"/>
    </source>
</evidence>
<keyword evidence="3" id="KW-1185">Reference proteome</keyword>
<proteinExistence type="predicted"/>
<feature type="transmembrane region" description="Helical" evidence="1">
    <location>
        <begin position="24"/>
        <end position="44"/>
    </location>
</feature>
<keyword evidence="1" id="KW-0472">Membrane</keyword>
<keyword evidence="1" id="KW-0812">Transmembrane</keyword>
<feature type="transmembrane region" description="Helical" evidence="1">
    <location>
        <begin position="359"/>
        <end position="383"/>
    </location>
</feature>